<evidence type="ECO:0000313" key="10">
    <source>
        <dbReference type="EMBL" id="KRL41230.1"/>
    </source>
</evidence>
<evidence type="ECO:0000256" key="7">
    <source>
        <dbReference type="ARBA" id="ARBA00048539"/>
    </source>
</evidence>
<dbReference type="Proteomes" id="UP000051790">
    <property type="component" value="Unassembled WGS sequence"/>
</dbReference>
<comment type="subcellular location">
    <subcellularLocation>
        <location evidence="1 8">Cytoplasm</location>
    </subcellularLocation>
</comment>
<dbReference type="AlphaFoldDB" id="A0A0R1QAB2"/>
<name>A0A0R1QAB2_9LACO</name>
<comment type="caution">
    <text evidence="10">The sequence shown here is derived from an EMBL/GenBank/DDBJ whole genome shotgun (WGS) entry which is preliminary data.</text>
</comment>
<dbReference type="InterPro" id="IPR011063">
    <property type="entry name" value="TilS/TtcA_N"/>
</dbReference>
<evidence type="ECO:0000256" key="1">
    <source>
        <dbReference type="ARBA" id="ARBA00004496"/>
    </source>
</evidence>
<evidence type="ECO:0000256" key="5">
    <source>
        <dbReference type="ARBA" id="ARBA00022741"/>
    </source>
</evidence>
<keyword evidence="11" id="KW-1185">Reference proteome</keyword>
<evidence type="ECO:0000256" key="3">
    <source>
        <dbReference type="ARBA" id="ARBA00022598"/>
    </source>
</evidence>
<evidence type="ECO:0000256" key="4">
    <source>
        <dbReference type="ARBA" id="ARBA00022694"/>
    </source>
</evidence>
<feature type="domain" description="Lysidine-tRNA(Ile) synthetase C-terminal" evidence="9">
    <location>
        <begin position="352"/>
        <end position="421"/>
    </location>
</feature>
<dbReference type="Pfam" id="PF01171">
    <property type="entry name" value="ATP_bind_3"/>
    <property type="match status" value="1"/>
</dbReference>
<dbReference type="EC" id="6.3.4.19" evidence="8"/>
<sequence>MLSGNDLLHDFALDPKAPLIVAVSGGVDSMVLLNLLSQTTHPLIAATFDHQMRATSGDDVQLVEDYAKQLGVTVVAGEWLRKADQTVSEATARTARYQFLADTAHRYHSQYLVLAHHGDDQLEGILLQLARSGNVMAMSGMQPSRPLGDLQVLRPLLHFSKADLHAYAEKHHVPYSVDQTNADDTIARNRVRHLVTPVLKDLNAGVLLHTQRFSESLEALIQLATPGLQALVPKPEMRTDWTSLLKQTAGVQRLVLEQYLQAFHIQIPAQVITQVLQALAQAKGNKHFDVAKHHLDAAYGKLYVDAPRAIRQPELPLSVDDTWHELADGRMIGLFHERPQCDTWAYVPAKPVVIRQKVAGDYVALPNGHHKKLQPWLIGQKVPQFRRDDLLVADQDFQLVWVEIPTHPELFQTRQTDIIQAVLALKKPANDSEDNNGK</sequence>
<comment type="function">
    <text evidence="8">Ligates lysine onto the cytidine present at position 34 of the AUA codon-specific tRNA(Ile) that contains the anticodon CAU, in an ATP-dependent manner. Cytidine is converted to lysidine, thus changing the amino acid specificity of the tRNA from methionine to isoleucine.</text>
</comment>
<reference evidence="10 11" key="1">
    <citation type="journal article" date="2015" name="Genome Announc.">
        <title>Expanding the biotechnology potential of lactobacilli through comparative genomics of 213 strains and associated genera.</title>
        <authorList>
            <person name="Sun Z."/>
            <person name="Harris H.M."/>
            <person name="McCann A."/>
            <person name="Guo C."/>
            <person name="Argimon S."/>
            <person name="Zhang W."/>
            <person name="Yang X."/>
            <person name="Jeffery I.B."/>
            <person name="Cooney J.C."/>
            <person name="Kagawa T.F."/>
            <person name="Liu W."/>
            <person name="Song Y."/>
            <person name="Salvetti E."/>
            <person name="Wrobel A."/>
            <person name="Rasinkangas P."/>
            <person name="Parkhill J."/>
            <person name="Rea M.C."/>
            <person name="O'Sullivan O."/>
            <person name="Ritari J."/>
            <person name="Douillard F.P."/>
            <person name="Paul Ross R."/>
            <person name="Yang R."/>
            <person name="Briner A.E."/>
            <person name="Felis G.E."/>
            <person name="de Vos W.M."/>
            <person name="Barrangou R."/>
            <person name="Klaenhammer T.R."/>
            <person name="Caufield P.W."/>
            <person name="Cui Y."/>
            <person name="Zhang H."/>
            <person name="O'Toole P.W."/>
        </authorList>
    </citation>
    <scope>NUCLEOTIDE SEQUENCE [LARGE SCALE GENOMIC DNA]</scope>
    <source>
        <strain evidence="10 11">DSM 13343</strain>
    </source>
</reference>
<dbReference type="PANTHER" id="PTHR43033">
    <property type="entry name" value="TRNA(ILE)-LYSIDINE SYNTHASE-RELATED"/>
    <property type="match status" value="1"/>
</dbReference>
<dbReference type="SMART" id="SM00977">
    <property type="entry name" value="TilS_C"/>
    <property type="match status" value="1"/>
</dbReference>
<dbReference type="OrthoDB" id="9807403at2"/>
<feature type="binding site" evidence="8">
    <location>
        <begin position="24"/>
        <end position="29"/>
    </location>
    <ligand>
        <name>ATP</name>
        <dbReference type="ChEBI" id="CHEBI:30616"/>
    </ligand>
</feature>
<evidence type="ECO:0000256" key="2">
    <source>
        <dbReference type="ARBA" id="ARBA00022490"/>
    </source>
</evidence>
<dbReference type="PANTHER" id="PTHR43033:SF1">
    <property type="entry name" value="TRNA(ILE)-LYSIDINE SYNTHASE-RELATED"/>
    <property type="match status" value="1"/>
</dbReference>
<dbReference type="GO" id="GO:0006400">
    <property type="term" value="P:tRNA modification"/>
    <property type="evidence" value="ECO:0007669"/>
    <property type="project" value="UniProtKB-UniRule"/>
</dbReference>
<dbReference type="RefSeq" id="WP_056964756.1">
    <property type="nucleotide sequence ID" value="NZ_AZEU01000253.1"/>
</dbReference>
<dbReference type="GO" id="GO:0032267">
    <property type="term" value="F:tRNA(Ile)-lysidine synthase activity"/>
    <property type="evidence" value="ECO:0007669"/>
    <property type="project" value="UniProtKB-EC"/>
</dbReference>
<dbReference type="PATRIC" id="fig|1423769.4.peg.2386"/>
<dbReference type="EMBL" id="AZEU01000253">
    <property type="protein sequence ID" value="KRL41230.1"/>
    <property type="molecule type" value="Genomic_DNA"/>
</dbReference>
<keyword evidence="3 8" id="KW-0436">Ligase</keyword>
<evidence type="ECO:0000256" key="8">
    <source>
        <dbReference type="HAMAP-Rule" id="MF_01161"/>
    </source>
</evidence>
<dbReference type="InterPro" id="IPR012796">
    <property type="entry name" value="Lysidine-tRNA-synth_C"/>
</dbReference>
<dbReference type="SUPFAM" id="SSF52402">
    <property type="entry name" value="Adenine nucleotide alpha hydrolases-like"/>
    <property type="match status" value="1"/>
</dbReference>
<dbReference type="CDD" id="cd01992">
    <property type="entry name" value="TilS_N"/>
    <property type="match status" value="1"/>
</dbReference>
<protein>
    <recommendedName>
        <fullName evidence="8">tRNA(Ile)-lysidine synthase</fullName>
        <ecNumber evidence="8">6.3.4.19</ecNumber>
    </recommendedName>
    <alternativeName>
        <fullName evidence="8">tRNA(Ile)-2-lysyl-cytidine synthase</fullName>
    </alternativeName>
    <alternativeName>
        <fullName evidence="8">tRNA(Ile)-lysidine synthetase</fullName>
    </alternativeName>
</protein>
<evidence type="ECO:0000259" key="9">
    <source>
        <dbReference type="SMART" id="SM00977"/>
    </source>
</evidence>
<dbReference type="GO" id="GO:0005737">
    <property type="term" value="C:cytoplasm"/>
    <property type="evidence" value="ECO:0007669"/>
    <property type="project" value="UniProtKB-SubCell"/>
</dbReference>
<comment type="domain">
    <text evidence="8">The N-terminal region contains the highly conserved SGGXDS motif, predicted to be a P-loop motif involved in ATP binding.</text>
</comment>
<dbReference type="InterPro" id="IPR014729">
    <property type="entry name" value="Rossmann-like_a/b/a_fold"/>
</dbReference>
<dbReference type="InterPro" id="IPR012094">
    <property type="entry name" value="tRNA_Ile_lys_synt"/>
</dbReference>
<gene>
    <name evidence="8" type="primary">tilS</name>
    <name evidence="10" type="ORF">FD01_GL002219</name>
</gene>
<evidence type="ECO:0000313" key="11">
    <source>
        <dbReference type="Proteomes" id="UP000051790"/>
    </source>
</evidence>
<keyword evidence="2 8" id="KW-0963">Cytoplasm</keyword>
<dbReference type="InterPro" id="IPR012795">
    <property type="entry name" value="tRNA_Ile_lys_synt_N"/>
</dbReference>
<dbReference type="GO" id="GO:0005524">
    <property type="term" value="F:ATP binding"/>
    <property type="evidence" value="ECO:0007669"/>
    <property type="project" value="UniProtKB-UniRule"/>
</dbReference>
<comment type="similarity">
    <text evidence="8">Belongs to the tRNA(Ile)-lysidine synthase family.</text>
</comment>
<evidence type="ECO:0000256" key="6">
    <source>
        <dbReference type="ARBA" id="ARBA00022840"/>
    </source>
</evidence>
<keyword evidence="5 8" id="KW-0547">Nucleotide-binding</keyword>
<keyword evidence="4 8" id="KW-0819">tRNA processing</keyword>
<dbReference type="HAMAP" id="MF_01161">
    <property type="entry name" value="tRNA_Ile_lys_synt"/>
    <property type="match status" value="1"/>
</dbReference>
<proteinExistence type="inferred from homology"/>
<keyword evidence="6 8" id="KW-0067">ATP-binding</keyword>
<dbReference type="Gene3D" id="3.40.50.620">
    <property type="entry name" value="HUPs"/>
    <property type="match status" value="1"/>
</dbReference>
<dbReference type="NCBIfam" id="TIGR02432">
    <property type="entry name" value="lysidine_TilS_N"/>
    <property type="match status" value="1"/>
</dbReference>
<accession>A0A0R1QAB2</accession>
<organism evidence="10 11">
    <name type="scientific">Lacticaseibacillus manihotivorans DSM 13343 = JCM 12514</name>
    <dbReference type="NCBI Taxonomy" id="1423769"/>
    <lineage>
        <taxon>Bacteria</taxon>
        <taxon>Bacillati</taxon>
        <taxon>Bacillota</taxon>
        <taxon>Bacilli</taxon>
        <taxon>Lactobacillales</taxon>
        <taxon>Lactobacillaceae</taxon>
        <taxon>Lacticaseibacillus</taxon>
    </lineage>
</organism>
<dbReference type="SUPFAM" id="SSF56037">
    <property type="entry name" value="PheT/TilS domain"/>
    <property type="match status" value="1"/>
</dbReference>
<comment type="catalytic activity">
    <reaction evidence="7 8">
        <text>cytidine(34) in tRNA(Ile2) + L-lysine + ATP = lysidine(34) in tRNA(Ile2) + AMP + diphosphate + H(+)</text>
        <dbReference type="Rhea" id="RHEA:43744"/>
        <dbReference type="Rhea" id="RHEA-COMP:10625"/>
        <dbReference type="Rhea" id="RHEA-COMP:10670"/>
        <dbReference type="ChEBI" id="CHEBI:15378"/>
        <dbReference type="ChEBI" id="CHEBI:30616"/>
        <dbReference type="ChEBI" id="CHEBI:32551"/>
        <dbReference type="ChEBI" id="CHEBI:33019"/>
        <dbReference type="ChEBI" id="CHEBI:82748"/>
        <dbReference type="ChEBI" id="CHEBI:83665"/>
        <dbReference type="ChEBI" id="CHEBI:456215"/>
        <dbReference type="EC" id="6.3.4.19"/>
    </reaction>
</comment>